<dbReference type="InterPro" id="IPR000719">
    <property type="entry name" value="Prot_kinase_dom"/>
</dbReference>
<evidence type="ECO:0000313" key="3">
    <source>
        <dbReference type="Proteomes" id="UP001443914"/>
    </source>
</evidence>
<dbReference type="GO" id="GO:0007165">
    <property type="term" value="P:signal transduction"/>
    <property type="evidence" value="ECO:0007669"/>
    <property type="project" value="TreeGrafter"/>
</dbReference>
<sequence>MCIHRMKIVHRDLKSANCHVNKYRIVQICDFGLSRIMTESPSKTLLLQGLLS</sequence>
<reference evidence="2" key="1">
    <citation type="submission" date="2024-03" db="EMBL/GenBank/DDBJ databases">
        <title>WGS assembly of Saponaria officinalis var. Norfolk2.</title>
        <authorList>
            <person name="Jenkins J."/>
            <person name="Shu S."/>
            <person name="Grimwood J."/>
            <person name="Barry K."/>
            <person name="Goodstein D."/>
            <person name="Schmutz J."/>
            <person name="Leebens-Mack J."/>
            <person name="Osbourn A."/>
        </authorList>
    </citation>
    <scope>NUCLEOTIDE SEQUENCE [LARGE SCALE GENOMIC DNA]</scope>
    <source>
        <strain evidence="2">JIC</strain>
    </source>
</reference>
<dbReference type="PANTHER" id="PTHR23257:SF821">
    <property type="entry name" value="ATP BINDING PROTEIN"/>
    <property type="match status" value="1"/>
</dbReference>
<name>A0AAW1IJG9_SAPOF</name>
<dbReference type="InterPro" id="IPR050167">
    <property type="entry name" value="Ser_Thr_protein_kinase"/>
</dbReference>
<dbReference type="GO" id="GO:0004672">
    <property type="term" value="F:protein kinase activity"/>
    <property type="evidence" value="ECO:0007669"/>
    <property type="project" value="InterPro"/>
</dbReference>
<dbReference type="SUPFAM" id="SSF56112">
    <property type="entry name" value="Protein kinase-like (PK-like)"/>
    <property type="match status" value="1"/>
</dbReference>
<protein>
    <recommendedName>
        <fullName evidence="1">Protein kinase domain-containing protein</fullName>
    </recommendedName>
</protein>
<evidence type="ECO:0000313" key="2">
    <source>
        <dbReference type="EMBL" id="KAK9689921.1"/>
    </source>
</evidence>
<evidence type="ECO:0000259" key="1">
    <source>
        <dbReference type="PROSITE" id="PS50011"/>
    </source>
</evidence>
<dbReference type="Gene3D" id="1.10.510.10">
    <property type="entry name" value="Transferase(Phosphotransferase) domain 1"/>
    <property type="match status" value="1"/>
</dbReference>
<dbReference type="GO" id="GO:0005737">
    <property type="term" value="C:cytoplasm"/>
    <property type="evidence" value="ECO:0007669"/>
    <property type="project" value="TreeGrafter"/>
</dbReference>
<comment type="caution">
    <text evidence="2">The sequence shown here is derived from an EMBL/GenBank/DDBJ whole genome shotgun (WGS) entry which is preliminary data.</text>
</comment>
<dbReference type="EMBL" id="JBDFQZ010000009">
    <property type="protein sequence ID" value="KAK9689921.1"/>
    <property type="molecule type" value="Genomic_DNA"/>
</dbReference>
<dbReference type="GO" id="GO:0005524">
    <property type="term" value="F:ATP binding"/>
    <property type="evidence" value="ECO:0007669"/>
    <property type="project" value="InterPro"/>
</dbReference>
<dbReference type="PROSITE" id="PS50011">
    <property type="entry name" value="PROTEIN_KINASE_DOM"/>
    <property type="match status" value="1"/>
</dbReference>
<dbReference type="Proteomes" id="UP001443914">
    <property type="component" value="Unassembled WGS sequence"/>
</dbReference>
<organism evidence="2 3">
    <name type="scientific">Saponaria officinalis</name>
    <name type="common">Common soapwort</name>
    <name type="synonym">Lychnis saponaria</name>
    <dbReference type="NCBI Taxonomy" id="3572"/>
    <lineage>
        <taxon>Eukaryota</taxon>
        <taxon>Viridiplantae</taxon>
        <taxon>Streptophyta</taxon>
        <taxon>Embryophyta</taxon>
        <taxon>Tracheophyta</taxon>
        <taxon>Spermatophyta</taxon>
        <taxon>Magnoliopsida</taxon>
        <taxon>eudicotyledons</taxon>
        <taxon>Gunneridae</taxon>
        <taxon>Pentapetalae</taxon>
        <taxon>Caryophyllales</taxon>
        <taxon>Caryophyllaceae</taxon>
        <taxon>Caryophylleae</taxon>
        <taxon>Saponaria</taxon>
    </lineage>
</organism>
<accession>A0AAW1IJG9</accession>
<dbReference type="PANTHER" id="PTHR23257">
    <property type="entry name" value="SERINE-THREONINE PROTEIN KINASE"/>
    <property type="match status" value="1"/>
</dbReference>
<dbReference type="InterPro" id="IPR011009">
    <property type="entry name" value="Kinase-like_dom_sf"/>
</dbReference>
<feature type="domain" description="Protein kinase" evidence="1">
    <location>
        <begin position="1"/>
        <end position="52"/>
    </location>
</feature>
<dbReference type="Pfam" id="PF00069">
    <property type="entry name" value="Pkinase"/>
    <property type="match status" value="1"/>
</dbReference>
<dbReference type="AlphaFoldDB" id="A0AAW1IJG9"/>
<keyword evidence="3" id="KW-1185">Reference proteome</keyword>
<gene>
    <name evidence="2" type="ORF">RND81_09G091100</name>
</gene>
<proteinExistence type="predicted"/>